<evidence type="ECO:0000256" key="1">
    <source>
        <dbReference type="ARBA" id="ARBA00023015"/>
    </source>
</evidence>
<dbReference type="InterPro" id="IPR007627">
    <property type="entry name" value="RNA_pol_sigma70_r2"/>
</dbReference>
<sequence length="203" mass="23828">MRFWKPAAPVGIGGATDDDLIERLVEGDRAAFGEFYERYSQLIYHSIRRLDADLCDDLFQEFFARLQETRFRALQQWGRTRPFPGFLRQVVRNFVLDRLRRERTRRRAFESAEDPAGEVETGEVSAQEAIEMRQLRKGAIKAWSKLSSVRDRRLICVKYFRDLPPAVAAERERLNPGAYRKALFDAQRRYMALVKLSLPEYFS</sequence>
<evidence type="ECO:0000256" key="3">
    <source>
        <dbReference type="ARBA" id="ARBA00023125"/>
    </source>
</evidence>
<comment type="caution">
    <text evidence="6">The sequence shown here is derived from an EMBL/GenBank/DDBJ whole genome shotgun (WGS) entry which is preliminary data.</text>
</comment>
<keyword evidence="7" id="KW-1185">Reference proteome</keyword>
<dbReference type="Pfam" id="PF04542">
    <property type="entry name" value="Sigma70_r2"/>
    <property type="match status" value="1"/>
</dbReference>
<organism evidence="6 7">
    <name type="scientific">Roseiarcus fermentans</name>
    <dbReference type="NCBI Taxonomy" id="1473586"/>
    <lineage>
        <taxon>Bacteria</taxon>
        <taxon>Pseudomonadati</taxon>
        <taxon>Pseudomonadota</taxon>
        <taxon>Alphaproteobacteria</taxon>
        <taxon>Hyphomicrobiales</taxon>
        <taxon>Roseiarcaceae</taxon>
        <taxon>Roseiarcus</taxon>
    </lineage>
</organism>
<proteinExistence type="predicted"/>
<dbReference type="SUPFAM" id="SSF88946">
    <property type="entry name" value="Sigma2 domain of RNA polymerase sigma factors"/>
    <property type="match status" value="1"/>
</dbReference>
<evidence type="ECO:0000313" key="6">
    <source>
        <dbReference type="EMBL" id="RBP09768.1"/>
    </source>
</evidence>
<keyword evidence="3" id="KW-0238">DNA-binding</keyword>
<gene>
    <name evidence="6" type="ORF">DFR50_121114</name>
</gene>
<evidence type="ECO:0000256" key="2">
    <source>
        <dbReference type="ARBA" id="ARBA00023082"/>
    </source>
</evidence>
<dbReference type="InterPro" id="IPR014284">
    <property type="entry name" value="RNA_pol_sigma-70_dom"/>
</dbReference>
<keyword evidence="1" id="KW-0805">Transcription regulation</keyword>
<dbReference type="NCBIfam" id="TIGR02937">
    <property type="entry name" value="sigma70-ECF"/>
    <property type="match status" value="1"/>
</dbReference>
<protein>
    <submittedName>
        <fullName evidence="6">RNA polymerase sigma factor (Sigma-70 family)</fullName>
    </submittedName>
</protein>
<dbReference type="InterPro" id="IPR039425">
    <property type="entry name" value="RNA_pol_sigma-70-like"/>
</dbReference>
<keyword evidence="2" id="KW-0731">Sigma factor</keyword>
<dbReference type="AlphaFoldDB" id="A0A366F544"/>
<evidence type="ECO:0000259" key="5">
    <source>
        <dbReference type="Pfam" id="PF04542"/>
    </source>
</evidence>
<dbReference type="RefSeq" id="WP_113890773.1">
    <property type="nucleotide sequence ID" value="NZ_QNRK01000021.1"/>
</dbReference>
<dbReference type="PANTHER" id="PTHR43133:SF8">
    <property type="entry name" value="RNA POLYMERASE SIGMA FACTOR HI_1459-RELATED"/>
    <property type="match status" value="1"/>
</dbReference>
<keyword evidence="4" id="KW-0804">Transcription</keyword>
<feature type="domain" description="RNA polymerase sigma-70 region 2" evidence="5">
    <location>
        <begin position="35"/>
        <end position="103"/>
    </location>
</feature>
<dbReference type="InterPro" id="IPR013325">
    <property type="entry name" value="RNA_pol_sigma_r2"/>
</dbReference>
<name>A0A366F544_9HYPH</name>
<dbReference type="EMBL" id="QNRK01000021">
    <property type="protein sequence ID" value="RBP09768.1"/>
    <property type="molecule type" value="Genomic_DNA"/>
</dbReference>
<evidence type="ECO:0000256" key="4">
    <source>
        <dbReference type="ARBA" id="ARBA00023163"/>
    </source>
</evidence>
<dbReference type="Proteomes" id="UP000253529">
    <property type="component" value="Unassembled WGS sequence"/>
</dbReference>
<dbReference type="PANTHER" id="PTHR43133">
    <property type="entry name" value="RNA POLYMERASE ECF-TYPE SIGMA FACTO"/>
    <property type="match status" value="1"/>
</dbReference>
<dbReference type="OrthoDB" id="9780326at2"/>
<dbReference type="GO" id="GO:0016987">
    <property type="term" value="F:sigma factor activity"/>
    <property type="evidence" value="ECO:0007669"/>
    <property type="project" value="UniProtKB-KW"/>
</dbReference>
<dbReference type="GO" id="GO:0003677">
    <property type="term" value="F:DNA binding"/>
    <property type="evidence" value="ECO:0007669"/>
    <property type="project" value="UniProtKB-KW"/>
</dbReference>
<accession>A0A366F544</accession>
<evidence type="ECO:0000313" key="7">
    <source>
        <dbReference type="Proteomes" id="UP000253529"/>
    </source>
</evidence>
<dbReference type="Gene3D" id="1.10.1740.10">
    <property type="match status" value="1"/>
</dbReference>
<reference evidence="6 7" key="1">
    <citation type="submission" date="2018-06" db="EMBL/GenBank/DDBJ databases">
        <title>Genomic Encyclopedia of Type Strains, Phase IV (KMG-IV): sequencing the most valuable type-strain genomes for metagenomic binning, comparative biology and taxonomic classification.</title>
        <authorList>
            <person name="Goeker M."/>
        </authorList>
    </citation>
    <scope>NUCLEOTIDE SEQUENCE [LARGE SCALE GENOMIC DNA]</scope>
    <source>
        <strain evidence="6 7">DSM 24875</strain>
    </source>
</reference>
<dbReference type="GO" id="GO:0006352">
    <property type="term" value="P:DNA-templated transcription initiation"/>
    <property type="evidence" value="ECO:0007669"/>
    <property type="project" value="InterPro"/>
</dbReference>